<dbReference type="GO" id="GO:0046872">
    <property type="term" value="F:metal ion binding"/>
    <property type="evidence" value="ECO:0007669"/>
    <property type="project" value="UniProtKB-KW"/>
</dbReference>
<comment type="subcellular location">
    <subcellularLocation>
        <location evidence="3">Cytoplasm</location>
    </subcellularLocation>
</comment>
<feature type="region of interest" description="Disordered" evidence="9">
    <location>
        <begin position="26"/>
        <end position="54"/>
    </location>
</feature>
<gene>
    <name evidence="12" type="ORF">NMOB1V02_LOCUS245</name>
</gene>
<evidence type="ECO:0000313" key="12">
    <source>
        <dbReference type="EMBL" id="CAD7272303.1"/>
    </source>
</evidence>
<protein>
    <recommendedName>
        <fullName evidence="14">PAP-associated domain-containing protein</fullName>
    </recommendedName>
</protein>
<evidence type="ECO:0000256" key="4">
    <source>
        <dbReference type="ARBA" id="ARBA00022490"/>
    </source>
</evidence>
<dbReference type="PANTHER" id="PTHR12271">
    <property type="entry name" value="POLY A POLYMERASE CID PAP -RELATED"/>
    <property type="match status" value="1"/>
</dbReference>
<comment type="cofactor">
    <cofactor evidence="1">
        <name>Mn(2+)</name>
        <dbReference type="ChEBI" id="CHEBI:29035"/>
    </cofactor>
</comment>
<dbReference type="Pfam" id="PF22600">
    <property type="entry name" value="MTPAP-like_central"/>
    <property type="match status" value="1"/>
</dbReference>
<reference evidence="12" key="1">
    <citation type="submission" date="2020-11" db="EMBL/GenBank/DDBJ databases">
        <authorList>
            <person name="Tran Van P."/>
        </authorList>
    </citation>
    <scope>NUCLEOTIDE SEQUENCE</scope>
</reference>
<evidence type="ECO:0008006" key="14">
    <source>
        <dbReference type="Google" id="ProtNLM"/>
    </source>
</evidence>
<evidence type="ECO:0000256" key="9">
    <source>
        <dbReference type="SAM" id="MobiDB-lite"/>
    </source>
</evidence>
<dbReference type="Pfam" id="PF03828">
    <property type="entry name" value="PAP_assoc"/>
    <property type="match status" value="1"/>
</dbReference>
<dbReference type="GO" id="GO:0031123">
    <property type="term" value="P:RNA 3'-end processing"/>
    <property type="evidence" value="ECO:0007669"/>
    <property type="project" value="TreeGrafter"/>
</dbReference>
<dbReference type="CDD" id="cd05402">
    <property type="entry name" value="NT_PAP_TUTase"/>
    <property type="match status" value="1"/>
</dbReference>
<name>A0A7R9G7P0_9CRUS</name>
<evidence type="ECO:0000259" key="10">
    <source>
        <dbReference type="Pfam" id="PF03828"/>
    </source>
</evidence>
<dbReference type="EMBL" id="CAJPEX010000016">
    <property type="protein sequence ID" value="CAG0912455.1"/>
    <property type="molecule type" value="Genomic_DNA"/>
</dbReference>
<dbReference type="PANTHER" id="PTHR12271:SF40">
    <property type="entry name" value="POLY(A) RNA POLYMERASE GLD2"/>
    <property type="match status" value="1"/>
</dbReference>
<evidence type="ECO:0000259" key="11">
    <source>
        <dbReference type="Pfam" id="PF22600"/>
    </source>
</evidence>
<dbReference type="GO" id="GO:0005737">
    <property type="term" value="C:cytoplasm"/>
    <property type="evidence" value="ECO:0007669"/>
    <property type="project" value="UniProtKB-SubCell"/>
</dbReference>
<keyword evidence="13" id="KW-1185">Reference proteome</keyword>
<evidence type="ECO:0000256" key="2">
    <source>
        <dbReference type="ARBA" id="ARBA00001946"/>
    </source>
</evidence>
<evidence type="ECO:0000256" key="7">
    <source>
        <dbReference type="ARBA" id="ARBA00022842"/>
    </source>
</evidence>
<feature type="region of interest" description="Disordered" evidence="9">
    <location>
        <begin position="233"/>
        <end position="262"/>
    </location>
</feature>
<feature type="compositionally biased region" description="Acidic residues" evidence="9">
    <location>
        <begin position="826"/>
        <end position="836"/>
    </location>
</feature>
<dbReference type="Gene3D" id="1.10.1410.10">
    <property type="match status" value="1"/>
</dbReference>
<keyword evidence="6" id="KW-0479">Metal-binding</keyword>
<evidence type="ECO:0000256" key="6">
    <source>
        <dbReference type="ARBA" id="ARBA00022723"/>
    </source>
</evidence>
<dbReference type="InterPro" id="IPR043519">
    <property type="entry name" value="NT_sf"/>
</dbReference>
<accession>A0A7R9G7P0</accession>
<keyword evidence="4" id="KW-0963">Cytoplasm</keyword>
<comment type="similarity">
    <text evidence="8">Belongs to the DNA polymerase type-B-like family. GLD2 subfamily.</text>
</comment>
<keyword evidence="5" id="KW-0808">Transferase</keyword>
<evidence type="ECO:0000256" key="1">
    <source>
        <dbReference type="ARBA" id="ARBA00001936"/>
    </source>
</evidence>
<sequence length="888" mass="98033">MPSKNYCKPPRHLYQSFRRRSCDVRNREPCSVQPHDRKKCSTAPVLEQSEQRASAGGGGLHLMHVDLDSLPMALINTTVDPGINLKNCPSGKACGKFCRISKEVHSPNNPVEEITRSDIVEGGKKLGLVDGGGVPVRVALLPPNKKEGGHSQKGVGCETKNYRYRKNRSSSNHRSTSCSPPNQVWERVDSNQHPHQRFGLSFHLPPLACSYLLPTPMNAVPLNTFPPPSVRMQMKQPAGSHTPHHNALPPPHYQQIPPHPSFSRPFTFQRSLHFMPSPGSSGTCEPMGVMPHNMRDLRMFSVPPPLTGAAGIGNVGASGLAQFREQQQQLPASRGFVGGDVPLPFQPPANLLQQYDNALVSPYNHVESVPSRSSEAERFSALSSEIWSLYVSSRESQQRTKEKLQLQQFWDNAFCAHFRGRFPHGCRLVLVGSSVNGFGLDTSDADMCLIVSDSPIDQRDWAPLILTEVMLVLHSNLDRPVRGLVYVPAKIPLVKFTDVRTGIEVDVNCNNTVGLLNTRLLRAYADLDWRVRPLVVLVKLWAQRNSINDARCMTISSYSLVLMLIHYLQCGVSPAVLPSLQRKLPDQFRGSDCHVHKLDVHEELLMKRTENTLSLGDLFAGFLDYFANRFQYDRHAISVRLGTLLSVEDIRVASPAAAAATLSTNATGGGGGCAGVTATVPALPVPLSSSVTPAPAFDKTQLALSCQSHHHQQQQPPQQSSGCGDAHEWNFLCVEEPFMLTNTARSVYDEAAFERIRSVFRKSFVTLVRDRSLSPLLNGSLEPQLAVAAYDVRVPIPVSQFGFSATLSRVKPIGVGSSSPSLTGNDDAEEKEEEEEVGNKMKCEPAAYDSCQRAMGTARCIPAAWHRKIRRRISEQDHRRSSSVTHWR</sequence>
<dbReference type="InterPro" id="IPR054708">
    <property type="entry name" value="MTPAP-like_central"/>
</dbReference>
<proteinExistence type="inferred from homology"/>
<evidence type="ECO:0000256" key="8">
    <source>
        <dbReference type="ARBA" id="ARBA00038491"/>
    </source>
</evidence>
<dbReference type="AlphaFoldDB" id="A0A7R9G7P0"/>
<feature type="region of interest" description="Disordered" evidence="9">
    <location>
        <begin position="814"/>
        <end position="839"/>
    </location>
</feature>
<evidence type="ECO:0000256" key="3">
    <source>
        <dbReference type="ARBA" id="ARBA00004496"/>
    </source>
</evidence>
<evidence type="ECO:0000256" key="5">
    <source>
        <dbReference type="ARBA" id="ARBA00022679"/>
    </source>
</evidence>
<dbReference type="GO" id="GO:1990817">
    <property type="term" value="F:poly(A) RNA polymerase activity"/>
    <property type="evidence" value="ECO:0007669"/>
    <property type="project" value="TreeGrafter"/>
</dbReference>
<feature type="domain" description="Poly(A) RNA polymerase mitochondrial-like central palm" evidence="11">
    <location>
        <begin position="382"/>
        <end position="525"/>
    </location>
</feature>
<organism evidence="12">
    <name type="scientific">Notodromas monacha</name>
    <dbReference type="NCBI Taxonomy" id="399045"/>
    <lineage>
        <taxon>Eukaryota</taxon>
        <taxon>Metazoa</taxon>
        <taxon>Ecdysozoa</taxon>
        <taxon>Arthropoda</taxon>
        <taxon>Crustacea</taxon>
        <taxon>Oligostraca</taxon>
        <taxon>Ostracoda</taxon>
        <taxon>Podocopa</taxon>
        <taxon>Podocopida</taxon>
        <taxon>Cypridocopina</taxon>
        <taxon>Cypridoidea</taxon>
        <taxon>Cyprididae</taxon>
        <taxon>Notodromas</taxon>
    </lineage>
</organism>
<evidence type="ECO:0000313" key="13">
    <source>
        <dbReference type="Proteomes" id="UP000678499"/>
    </source>
</evidence>
<feature type="domain" description="PAP-associated" evidence="10">
    <location>
        <begin position="614"/>
        <end position="652"/>
    </location>
</feature>
<dbReference type="OrthoDB" id="2274644at2759"/>
<dbReference type="SUPFAM" id="SSF81301">
    <property type="entry name" value="Nucleotidyltransferase"/>
    <property type="match status" value="1"/>
</dbReference>
<comment type="cofactor">
    <cofactor evidence="2">
        <name>Mg(2+)</name>
        <dbReference type="ChEBI" id="CHEBI:18420"/>
    </cofactor>
</comment>
<dbReference type="Proteomes" id="UP000678499">
    <property type="component" value="Unassembled WGS sequence"/>
</dbReference>
<feature type="compositionally biased region" description="Pro residues" evidence="9">
    <location>
        <begin position="248"/>
        <end position="260"/>
    </location>
</feature>
<keyword evidence="7" id="KW-0460">Magnesium</keyword>
<dbReference type="EMBL" id="OA882053">
    <property type="protein sequence ID" value="CAD7272303.1"/>
    <property type="molecule type" value="Genomic_DNA"/>
</dbReference>
<dbReference type="Gene3D" id="3.30.460.10">
    <property type="entry name" value="Beta Polymerase, domain 2"/>
    <property type="match status" value="1"/>
</dbReference>
<dbReference type="SUPFAM" id="SSF81631">
    <property type="entry name" value="PAP/OAS1 substrate-binding domain"/>
    <property type="match status" value="1"/>
</dbReference>
<dbReference type="InterPro" id="IPR002058">
    <property type="entry name" value="PAP_assoc"/>
</dbReference>